<organism evidence="7 8">
    <name type="scientific">Termitidicoccus mucosus</name>
    <dbReference type="NCBI Taxonomy" id="1184151"/>
    <lineage>
        <taxon>Bacteria</taxon>
        <taxon>Pseudomonadati</taxon>
        <taxon>Verrucomicrobiota</taxon>
        <taxon>Opitutia</taxon>
        <taxon>Opitutales</taxon>
        <taxon>Opitutaceae</taxon>
        <taxon>Termitidicoccus</taxon>
    </lineage>
</organism>
<evidence type="ECO:0000256" key="1">
    <source>
        <dbReference type="ARBA" id="ARBA00009743"/>
    </source>
</evidence>
<dbReference type="InterPro" id="IPR013785">
    <property type="entry name" value="Aldolase_TIM"/>
</dbReference>
<feature type="region of interest" description="Disordered" evidence="5">
    <location>
        <begin position="186"/>
        <end position="207"/>
    </location>
</feature>
<keyword evidence="2 4" id="KW-0378">Hydrolase</keyword>
<comment type="catalytic activity">
    <reaction evidence="4">
        <text>Hydrolysis of terminal, non-reducing alpha-D-galactose residues in alpha-D-galactosides, including galactose oligosaccharides, galactomannans and galactolipids.</text>
        <dbReference type="EC" id="3.2.1.22"/>
    </reaction>
</comment>
<dbReference type="InterPro" id="IPR017853">
    <property type="entry name" value="GH"/>
</dbReference>
<dbReference type="Pfam" id="PF05345">
    <property type="entry name" value="He_PIG"/>
    <property type="match status" value="1"/>
</dbReference>
<keyword evidence="6" id="KW-0732">Signal</keyword>
<dbReference type="Gene3D" id="2.60.40.10">
    <property type="entry name" value="Immunoglobulins"/>
    <property type="match status" value="1"/>
</dbReference>
<keyword evidence="4" id="KW-1015">Disulfide bond</keyword>
<dbReference type="GO" id="GO:0004557">
    <property type="term" value="F:alpha-galactosidase activity"/>
    <property type="evidence" value="ECO:0007669"/>
    <property type="project" value="UniProtKB-EC"/>
</dbReference>
<dbReference type="InterPro" id="IPR013783">
    <property type="entry name" value="Ig-like_fold"/>
</dbReference>
<comment type="similarity">
    <text evidence="1 4">Belongs to the glycosyl hydrolase 27 family.</text>
</comment>
<dbReference type="SUPFAM" id="SSF51445">
    <property type="entry name" value="(Trans)glycosidases"/>
    <property type="match status" value="1"/>
</dbReference>
<evidence type="ECO:0000256" key="6">
    <source>
        <dbReference type="SAM" id="SignalP"/>
    </source>
</evidence>
<proteinExistence type="inferred from homology"/>
<dbReference type="PANTHER" id="PTHR11452">
    <property type="entry name" value="ALPHA-GALACTOSIDASE/ALPHA-N-ACETYLGALACTOSAMINIDASE"/>
    <property type="match status" value="1"/>
</dbReference>
<dbReference type="PANTHER" id="PTHR11452:SF75">
    <property type="entry name" value="ALPHA-GALACTOSIDASE MEL1"/>
    <property type="match status" value="1"/>
</dbReference>
<dbReference type="InterPro" id="IPR002241">
    <property type="entry name" value="Glyco_hydro_27"/>
</dbReference>
<keyword evidence="3 4" id="KW-0326">Glycosidase</keyword>
<dbReference type="PRINTS" id="PR00740">
    <property type="entry name" value="GLHYDRLASE27"/>
</dbReference>
<evidence type="ECO:0000256" key="3">
    <source>
        <dbReference type="ARBA" id="ARBA00023295"/>
    </source>
</evidence>
<evidence type="ECO:0000256" key="2">
    <source>
        <dbReference type="ARBA" id="ARBA00022801"/>
    </source>
</evidence>
<keyword evidence="8" id="KW-1185">Reference proteome</keyword>
<evidence type="ECO:0000256" key="5">
    <source>
        <dbReference type="SAM" id="MobiDB-lite"/>
    </source>
</evidence>
<dbReference type="Gene3D" id="3.20.20.70">
    <property type="entry name" value="Aldolase class I"/>
    <property type="match status" value="1"/>
</dbReference>
<evidence type="ECO:0000313" key="8">
    <source>
        <dbReference type="Proteomes" id="UP000078486"/>
    </source>
</evidence>
<evidence type="ECO:0000313" key="7">
    <source>
        <dbReference type="EMBL" id="OAM91022.1"/>
    </source>
</evidence>
<dbReference type="STRING" id="1184151.AW736_05140"/>
<name>A0A178IM92_9BACT</name>
<protein>
    <recommendedName>
        <fullName evidence="4">Alpha-galactosidase</fullName>
        <ecNumber evidence="4">3.2.1.22</ecNumber>
    </recommendedName>
    <alternativeName>
        <fullName evidence="4">Melibiase</fullName>
    </alternativeName>
</protein>
<gene>
    <name evidence="7" type="ORF">AW736_05140</name>
</gene>
<dbReference type="EMBL" id="LRRQ01000042">
    <property type="protein sequence ID" value="OAM91022.1"/>
    <property type="molecule type" value="Genomic_DNA"/>
</dbReference>
<dbReference type="GO" id="GO:0005509">
    <property type="term" value="F:calcium ion binding"/>
    <property type="evidence" value="ECO:0007669"/>
    <property type="project" value="InterPro"/>
</dbReference>
<feature type="compositionally biased region" description="Basic and acidic residues" evidence="5">
    <location>
        <begin position="186"/>
        <end position="204"/>
    </location>
</feature>
<dbReference type="SUPFAM" id="SSF49313">
    <property type="entry name" value="Cadherin-like"/>
    <property type="match status" value="1"/>
</dbReference>
<sequence length="259" mass="28657">MRSHFFPTLAAVLAIIVFSHALTSNAVANTPPSLPTEPYILTPPPPATPRINGPGVFGVRPGSPFLYTIPATGEHPMTFSAKNLPADLILDGNTGRITGELGVKGEHIVTLVAKNALGVSAKKFRIVCGDRIALTPPMGWNSWNCFAGEVSADHVKRAAAAMVKSGLINHGWTYINIDDYWQNHRSSDDPTLRGPARDAQREHPAQPAIFRHERTRRLRPRPWPQNRNLFVSRPVDLRRLFRQLGARTAGRRDLRQMGF</sequence>
<dbReference type="EC" id="3.2.1.22" evidence="4"/>
<comment type="caution">
    <text evidence="7">The sequence shown here is derived from an EMBL/GenBank/DDBJ whole genome shotgun (WGS) entry which is preliminary data.</text>
</comment>
<reference evidence="7 8" key="1">
    <citation type="submission" date="2016-01" db="EMBL/GenBank/DDBJ databases">
        <title>High potential of lignocellulose degradation of a new Verrucomicrobia species.</title>
        <authorList>
            <person name="Wang Y."/>
            <person name="Shi Y."/>
            <person name="Qiu Z."/>
            <person name="Liu S."/>
            <person name="Yang H."/>
        </authorList>
    </citation>
    <scope>NUCLEOTIDE SEQUENCE [LARGE SCALE GENOMIC DNA]</scope>
    <source>
        <strain evidence="7 8">TSB47</strain>
    </source>
</reference>
<dbReference type="GO" id="GO:0016020">
    <property type="term" value="C:membrane"/>
    <property type="evidence" value="ECO:0007669"/>
    <property type="project" value="InterPro"/>
</dbReference>
<dbReference type="GO" id="GO:0005975">
    <property type="term" value="P:carbohydrate metabolic process"/>
    <property type="evidence" value="ECO:0007669"/>
    <property type="project" value="InterPro"/>
</dbReference>
<feature type="chain" id="PRO_5008089153" description="Alpha-galactosidase" evidence="6">
    <location>
        <begin position="29"/>
        <end position="259"/>
    </location>
</feature>
<dbReference type="Proteomes" id="UP000078486">
    <property type="component" value="Unassembled WGS sequence"/>
</dbReference>
<dbReference type="InterPro" id="IPR015919">
    <property type="entry name" value="Cadherin-like_sf"/>
</dbReference>
<evidence type="ECO:0000256" key="4">
    <source>
        <dbReference type="RuleBase" id="RU361168"/>
    </source>
</evidence>
<accession>A0A178IM92</accession>
<dbReference type="AlphaFoldDB" id="A0A178IM92"/>
<feature type="signal peptide" evidence="6">
    <location>
        <begin position="1"/>
        <end position="28"/>
    </location>
</feature>